<dbReference type="EMBL" id="CACRXK020012228">
    <property type="protein sequence ID" value="CAB4022926.1"/>
    <property type="molecule type" value="Genomic_DNA"/>
</dbReference>
<proteinExistence type="predicted"/>
<dbReference type="Proteomes" id="UP001152795">
    <property type="component" value="Unassembled WGS sequence"/>
</dbReference>
<name>A0A7D9L3P3_PARCT</name>
<organism evidence="1 2">
    <name type="scientific">Paramuricea clavata</name>
    <name type="common">Red gorgonian</name>
    <name type="synonym">Violescent sea-whip</name>
    <dbReference type="NCBI Taxonomy" id="317549"/>
    <lineage>
        <taxon>Eukaryota</taxon>
        <taxon>Metazoa</taxon>
        <taxon>Cnidaria</taxon>
        <taxon>Anthozoa</taxon>
        <taxon>Octocorallia</taxon>
        <taxon>Malacalcyonacea</taxon>
        <taxon>Plexauridae</taxon>
        <taxon>Paramuricea</taxon>
    </lineage>
</organism>
<accession>A0A7D9L3P3</accession>
<comment type="caution">
    <text evidence="1">The sequence shown here is derived from an EMBL/GenBank/DDBJ whole genome shotgun (WGS) entry which is preliminary data.</text>
</comment>
<keyword evidence="2" id="KW-1185">Reference proteome</keyword>
<sequence length="144" mass="16227">MFADDTTMSACAHYLDISSMNGGLNSDFHALNQWSLQNKMFINARKTNSMLVTGKRIPKKLDSRNDQCLQLKIDGVDVSGVASKKLLGITLDSKMSYETHVEELAKKISKRLGLLKHISPYLKQHQRETFYICVIKPTLMYGSA</sequence>
<gene>
    <name evidence="1" type="ORF">PACLA_8A087660</name>
</gene>
<dbReference type="OrthoDB" id="5948131at2759"/>
<evidence type="ECO:0000313" key="2">
    <source>
        <dbReference type="Proteomes" id="UP001152795"/>
    </source>
</evidence>
<dbReference type="AlphaFoldDB" id="A0A7D9L3P3"/>
<feature type="non-terminal residue" evidence="1">
    <location>
        <position position="144"/>
    </location>
</feature>
<evidence type="ECO:0000313" key="1">
    <source>
        <dbReference type="EMBL" id="CAB4022926.1"/>
    </source>
</evidence>
<reference evidence="1" key="1">
    <citation type="submission" date="2020-04" db="EMBL/GenBank/DDBJ databases">
        <authorList>
            <person name="Alioto T."/>
            <person name="Alioto T."/>
            <person name="Gomez Garrido J."/>
        </authorList>
    </citation>
    <scope>NUCLEOTIDE SEQUENCE</scope>
    <source>
        <strain evidence="1">A484AB</strain>
    </source>
</reference>
<protein>
    <submittedName>
        <fullName evidence="1">Uncharacterized protein</fullName>
    </submittedName>
</protein>